<dbReference type="RefSeq" id="WP_145262465.1">
    <property type="nucleotide sequence ID" value="NZ_CP036316.1"/>
</dbReference>
<proteinExistence type="predicted"/>
<feature type="domain" description="Teneurin-like YD-shell" evidence="3">
    <location>
        <begin position="791"/>
        <end position="968"/>
    </location>
</feature>
<accession>A0A517T980</accession>
<evidence type="ECO:0000256" key="1">
    <source>
        <dbReference type="ARBA" id="ARBA00022737"/>
    </source>
</evidence>
<dbReference type="EC" id="3.1.-.-" evidence="4"/>
<dbReference type="Gene3D" id="3.90.930.1">
    <property type="match status" value="1"/>
</dbReference>
<sequence>MRQTLARTILWLLIYSLLLPPSVLTAQEQESSPPVKTATVPNLVGSAAPTAVNLLAAVGLLPSVKLGEPATDFESAYQVYQQSIPHGVEQRQGSVVEITVYAPPLPMVDEVIESSDNKPLTERLISVDARPILDESIQNYDFRTGLFSLEETDIRIPAGRDELVLKRYLAMDSFSENQFAGNWRTNWHNRVQFGEDFAVVNEGAGPRGYSAVNSGLLYRAADGTELEWRSGFVERRLRDGSREFYDGEGRLLSVELRPGSHVILKYDKDNRLDRVTGPYHAWLQFDYDSLNRIIRVEASNGAIANYTYGDSHGRTDPNKGVSASTTRYGYDPAGRLTSVGTAQHGTTEFKFDSKNRLISRSWADGTGERYEYNDARGVWKHINPEGQVTVISWRPDRRAVAIQGPQGATSVAKFDAQGRTIYASGPDGREASIAYDALGRTASVTGTQLGTVKFTYEKDSLKPIQEVKTDGQEIDYKYDEAGNLTAVANSLNPPDQTRMEYDENGQLFRATDQHGNTSTYHYSERGFLESVVDSANRKTEYLYDSLGNMTQVTDPLGRVSKFQYDELGRQIGETNASGAKTEYHYNERGLLARTIDPLGNSTSYEYDARGRLISETDPLQRVTKYKYTPDGKLSSLEAPGGLTTSYRYDASGNLIGTVSPEGLNKGYLYDVAGRLAATIFENGAAESYQYNADGKPVRVSRNDGGTENFEYDNNGRVLEVEQEDGTRKQFEYNERGQLSAAWENAEEKRYLHYDQLGRLSRISSGNATLVSYSYDQLGRKQEERYGTGRSVTYEYDDADQIVAIDDSVNGKTTISRNGSGQPEILIRDDAVMRLEYDANGNLIKQINPDGGQLEWIYDAASELVVKQDAIGQQVALKRDNAGRLAQVTHPNGATTIYEYELSDKPQKVTGPDGRSYELHFNEQGRVQSSVDPSGRVINYGYDKVGRLTSKEMSDGTVVQYGYDEKGRLVSVDDGKFPVHYLYDKFSRKRRISYPAINQQLDLTYDFEGRLHKQTVKNGETIKYQYNTFDQLKTISFGRRDFQLEYDDGERLSTIHYPNGVRGIFEHDQHGNVSKMVYLTKGLIPLFGRVHEYDGLSNLVKSTSLKGESVEYTYDSIGQLLSENRGDSQAQTSYTYLLGGNRDVMRRGEKQVQYEYDTADKLLKANDTEYRYDKNGNLIEKVSPDGTTAYHYDVFDQLIKVAQPDGTIVEYGYSPTNVRVWRSVNGVKTYFVSDGTHVVATLDNNQNITEQYVFGESVDNVLAAIDSNANAKFFLGDRLGSVRQVLDEAAEHLCSIDYDAFGNILSQSGDYKSPFSYTGREWDTEAGLYYYRARYYDPEIGRFLGVDPEGIDPEDPLSCNAFLYAINNPLKFTDPFGTDPRTGGFNFGGWEKMIGETQGIENKISKLRHEINTADIKARNMEMFRTSDPGKYQFLGGDEQRAFSTAQRDHLQRNLNQLRKVDPRPRFSSSSYVDQPGTSSTSGSTARGGTSGSSTRANSDYRPPANDTMATNNHSGGAPLRPTGRIDGWQPRGGTVTGVRPAPSVGSGASGLRGASTFSPSAGMTPMESAANTMRSAGRSLGRGFDRLANGARRVGDFAARHSGKLTAGYHGVMLARAVKNAHPEERPNAAGRYIFSAAMGQAAVTAVASISAATGGAATLPLVAALGVGLWGAMIGKIIYDKISPPGKYKEKEAAKPTLPVATPPHDESSHARPRPRPVPMSTARSAPVIPNPVDPAVSDKDGFIPQPNFGTDKKEEGDQPEEPEGPQEPEQPEEEKDDFDREAATAALNGNDSGSDDIEDYRDLAADLIMEILEKGPTLGDYDKAREIDRYATERERREAEARRRQQEIARIRAAQAARNRQIYINRQRNQQRVMNDLANGLAGLGAALDNYYGSQNNWGNEGHHHGPGGTDNNYWGGW</sequence>
<evidence type="ECO:0000313" key="4">
    <source>
        <dbReference type="EMBL" id="QDT64909.1"/>
    </source>
</evidence>
<feature type="domain" description="Teneurin-like YD-shell" evidence="3">
    <location>
        <begin position="245"/>
        <end position="375"/>
    </location>
</feature>
<evidence type="ECO:0000313" key="5">
    <source>
        <dbReference type="Proteomes" id="UP000319976"/>
    </source>
</evidence>
<organism evidence="4 5">
    <name type="scientific">Calycomorphotria hydatis</name>
    <dbReference type="NCBI Taxonomy" id="2528027"/>
    <lineage>
        <taxon>Bacteria</taxon>
        <taxon>Pseudomonadati</taxon>
        <taxon>Planctomycetota</taxon>
        <taxon>Planctomycetia</taxon>
        <taxon>Planctomycetales</taxon>
        <taxon>Planctomycetaceae</taxon>
        <taxon>Calycomorphotria</taxon>
    </lineage>
</organism>
<dbReference type="InterPro" id="IPR050708">
    <property type="entry name" value="T6SS_VgrG/RHS"/>
</dbReference>
<dbReference type="Gene3D" id="2.180.10.10">
    <property type="entry name" value="RHS repeat-associated core"/>
    <property type="match status" value="5"/>
</dbReference>
<dbReference type="PANTHER" id="PTHR32305">
    <property type="match status" value="1"/>
</dbReference>
<protein>
    <submittedName>
        <fullName evidence="4">Deoxyribonuclease RhsC</fullName>
        <ecNumber evidence="4">3.1.-.-</ecNumber>
    </submittedName>
</protein>
<dbReference type="InterPro" id="IPR031325">
    <property type="entry name" value="RHS_repeat"/>
</dbReference>
<feature type="region of interest" description="Disordered" evidence="2">
    <location>
        <begin position="1689"/>
        <end position="1781"/>
    </location>
</feature>
<dbReference type="Proteomes" id="UP000319976">
    <property type="component" value="Chromosome"/>
</dbReference>
<feature type="compositionally biased region" description="Low complexity" evidence="2">
    <location>
        <begin position="1476"/>
        <end position="1496"/>
    </location>
</feature>
<dbReference type="KEGG" id="chya:V22_21540"/>
<evidence type="ECO:0000256" key="2">
    <source>
        <dbReference type="SAM" id="MobiDB-lite"/>
    </source>
</evidence>
<reference evidence="4 5" key="1">
    <citation type="submission" date="2019-02" db="EMBL/GenBank/DDBJ databases">
        <title>Deep-cultivation of Planctomycetes and their phenomic and genomic characterization uncovers novel biology.</title>
        <authorList>
            <person name="Wiegand S."/>
            <person name="Jogler M."/>
            <person name="Boedeker C."/>
            <person name="Pinto D."/>
            <person name="Vollmers J."/>
            <person name="Rivas-Marin E."/>
            <person name="Kohn T."/>
            <person name="Peeters S.H."/>
            <person name="Heuer A."/>
            <person name="Rast P."/>
            <person name="Oberbeckmann S."/>
            <person name="Bunk B."/>
            <person name="Jeske O."/>
            <person name="Meyerdierks A."/>
            <person name="Storesund J.E."/>
            <person name="Kallscheuer N."/>
            <person name="Luecker S."/>
            <person name="Lage O.M."/>
            <person name="Pohl T."/>
            <person name="Merkel B.J."/>
            <person name="Hornburger P."/>
            <person name="Mueller R.-W."/>
            <person name="Bruemmer F."/>
            <person name="Labrenz M."/>
            <person name="Spormann A.M."/>
            <person name="Op den Camp H."/>
            <person name="Overmann J."/>
            <person name="Amann R."/>
            <person name="Jetten M.S.M."/>
            <person name="Mascher T."/>
            <person name="Medema M.H."/>
            <person name="Devos D.P."/>
            <person name="Kaster A.-K."/>
            <person name="Ovreas L."/>
            <person name="Rohde M."/>
            <person name="Galperin M.Y."/>
            <person name="Jogler C."/>
        </authorList>
    </citation>
    <scope>NUCLEOTIDE SEQUENCE [LARGE SCALE GENOMIC DNA]</scope>
    <source>
        <strain evidence="4 5">V22</strain>
    </source>
</reference>
<feature type="domain" description="Teneurin-like YD-shell" evidence="3">
    <location>
        <begin position="1100"/>
        <end position="1349"/>
    </location>
</feature>
<dbReference type="InterPro" id="IPR022385">
    <property type="entry name" value="Rhs_assc_core"/>
</dbReference>
<dbReference type="NCBIfam" id="TIGR01643">
    <property type="entry name" value="YD_repeat_2x"/>
    <property type="match status" value="10"/>
</dbReference>
<dbReference type="InterPro" id="IPR005543">
    <property type="entry name" value="PASTA_dom"/>
</dbReference>
<dbReference type="OrthoDB" id="232855at2"/>
<keyword evidence="1" id="KW-0677">Repeat</keyword>
<evidence type="ECO:0000259" key="3">
    <source>
        <dbReference type="Pfam" id="PF25023"/>
    </source>
</evidence>
<feature type="region of interest" description="Disordered" evidence="2">
    <location>
        <begin position="1454"/>
        <end position="1565"/>
    </location>
</feature>
<gene>
    <name evidence="4" type="primary">rhsC</name>
    <name evidence="4" type="ORF">V22_21540</name>
</gene>
<dbReference type="Pfam" id="PF05593">
    <property type="entry name" value="RHS_repeat"/>
    <property type="match status" value="1"/>
</dbReference>
<dbReference type="SUPFAM" id="SSF82171">
    <property type="entry name" value="DPP6 N-terminal domain-like"/>
    <property type="match status" value="1"/>
</dbReference>
<dbReference type="SUPFAM" id="SSF69304">
    <property type="entry name" value="Tricorn protease N-terminal domain"/>
    <property type="match status" value="1"/>
</dbReference>
<keyword evidence="4" id="KW-0378">Hydrolase</keyword>
<dbReference type="PANTHER" id="PTHR32305:SF15">
    <property type="entry name" value="PROTEIN RHSA-RELATED"/>
    <property type="match status" value="1"/>
</dbReference>
<dbReference type="InterPro" id="IPR006530">
    <property type="entry name" value="YD"/>
</dbReference>
<feature type="domain" description="Teneurin-like YD-shell" evidence="3">
    <location>
        <begin position="430"/>
        <end position="587"/>
    </location>
</feature>
<dbReference type="Pfam" id="PF25023">
    <property type="entry name" value="TEN_YD-shell"/>
    <property type="match status" value="4"/>
</dbReference>
<dbReference type="EMBL" id="CP036316">
    <property type="protein sequence ID" value="QDT64909.1"/>
    <property type="molecule type" value="Genomic_DNA"/>
</dbReference>
<keyword evidence="5" id="KW-1185">Reference proteome</keyword>
<dbReference type="GO" id="GO:0016787">
    <property type="term" value="F:hydrolase activity"/>
    <property type="evidence" value="ECO:0007669"/>
    <property type="project" value="UniProtKB-KW"/>
</dbReference>
<feature type="compositionally biased region" description="Acidic residues" evidence="2">
    <location>
        <begin position="1759"/>
        <end position="1778"/>
    </location>
</feature>
<dbReference type="InterPro" id="IPR056823">
    <property type="entry name" value="TEN-like_YD-shell"/>
</dbReference>
<name>A0A517T980_9PLAN</name>
<dbReference type="NCBIfam" id="TIGR03696">
    <property type="entry name" value="Rhs_assc_core"/>
    <property type="match status" value="1"/>
</dbReference>
<dbReference type="CDD" id="cd06577">
    <property type="entry name" value="PASTA_pknB"/>
    <property type="match status" value="1"/>
</dbReference>